<protein>
    <submittedName>
        <fullName evidence="2">Nucleoside/nucleotide kinase family protein</fullName>
    </submittedName>
</protein>
<keyword evidence="2" id="KW-0418">Kinase</keyword>
<dbReference type="PANTHER" id="PTHR10285">
    <property type="entry name" value="URIDINE KINASE"/>
    <property type="match status" value="1"/>
</dbReference>
<dbReference type="InterPro" id="IPR027417">
    <property type="entry name" value="P-loop_NTPase"/>
</dbReference>
<dbReference type="GO" id="GO:0005524">
    <property type="term" value="F:ATP binding"/>
    <property type="evidence" value="ECO:0007669"/>
    <property type="project" value="InterPro"/>
</dbReference>
<evidence type="ECO:0000259" key="1">
    <source>
        <dbReference type="Pfam" id="PF00485"/>
    </source>
</evidence>
<dbReference type="Pfam" id="PF00485">
    <property type="entry name" value="PRK"/>
    <property type="match status" value="1"/>
</dbReference>
<dbReference type="Proteomes" id="UP000246132">
    <property type="component" value="Unassembled WGS sequence"/>
</dbReference>
<evidence type="ECO:0000313" key="3">
    <source>
        <dbReference type="Proteomes" id="UP000246132"/>
    </source>
</evidence>
<gene>
    <name evidence="2" type="ORF">DEM25_015170</name>
</gene>
<accession>A0A3A8A6K1</accession>
<dbReference type="AlphaFoldDB" id="A0A3A8A6K1"/>
<reference evidence="2 3" key="1">
    <citation type="journal article" date="2018" name="Int. J. Syst. Bacteriol.">
        <title>Oceaniradius stylonemae gen. nov., sp. nov., isolated from a red alga, Stylonema cornu-cervi.</title>
        <authorList>
            <person name="Jeong S."/>
        </authorList>
    </citation>
    <scope>NUCLEOTIDE SEQUENCE [LARGE SCALE GENOMIC DNA]</scope>
    <source>
        <strain evidence="2 3">StC1</strain>
    </source>
</reference>
<dbReference type="OrthoDB" id="3192509at2"/>
<evidence type="ECO:0000313" key="2">
    <source>
        <dbReference type="EMBL" id="RKF05902.1"/>
    </source>
</evidence>
<name>A0A3A8A6K1_9HYPH</name>
<organism evidence="2 3">
    <name type="scientific">Oceaniradius stylonematis</name>
    <dbReference type="NCBI Taxonomy" id="2184161"/>
    <lineage>
        <taxon>Bacteria</taxon>
        <taxon>Pseudomonadati</taxon>
        <taxon>Pseudomonadota</taxon>
        <taxon>Alphaproteobacteria</taxon>
        <taxon>Hyphomicrobiales</taxon>
        <taxon>Ahrensiaceae</taxon>
        <taxon>Oceaniradius</taxon>
    </lineage>
</organism>
<proteinExistence type="predicted"/>
<dbReference type="SUPFAM" id="SSF52540">
    <property type="entry name" value="P-loop containing nucleoside triphosphate hydrolases"/>
    <property type="match status" value="1"/>
</dbReference>
<keyword evidence="2" id="KW-0808">Transferase</keyword>
<feature type="domain" description="Phosphoribulokinase/uridine kinase" evidence="1">
    <location>
        <begin position="32"/>
        <end position="175"/>
    </location>
</feature>
<dbReference type="Gene3D" id="3.40.50.300">
    <property type="entry name" value="P-loop containing nucleotide triphosphate hydrolases"/>
    <property type="match status" value="1"/>
</dbReference>
<dbReference type="InterPro" id="IPR006083">
    <property type="entry name" value="PRK/URK"/>
</dbReference>
<comment type="caution">
    <text evidence="2">The sequence shown here is derived from an EMBL/GenBank/DDBJ whole genome shotgun (WGS) entry which is preliminary data.</text>
</comment>
<sequence length="221" mass="23697">MTVLLASHSLKPPAQLVERIAALPLKGRRRLVAIAGAPASGKSTLAAALTEHLAQAGHTSANVPMDGFHLDNRLLDEAGLRARKGAPETFDAGGFVAMMRRLKSEEEACFPLFDRGRDLAVAGAGRVGPDCDLAIVEGNYLLFDEPPWNALAPLWDLSIWIDTPEELVLKRTVERWLAHDHTPEAARARAEGNDLANARRIIAARLPSDVTVAVPPDAGGL</sequence>
<keyword evidence="3" id="KW-1185">Reference proteome</keyword>
<dbReference type="EMBL" id="QFWV02000008">
    <property type="protein sequence ID" value="RKF05902.1"/>
    <property type="molecule type" value="Genomic_DNA"/>
</dbReference>
<dbReference type="GO" id="GO:0016301">
    <property type="term" value="F:kinase activity"/>
    <property type="evidence" value="ECO:0007669"/>
    <property type="project" value="UniProtKB-KW"/>
</dbReference>